<accession>A0A0A9AI12</accession>
<dbReference type="AlphaFoldDB" id="A0A0A9AI12"/>
<sequence>MHSLFLHNCYQFLSVPGCSTIIH</sequence>
<name>A0A0A9AI12_ARUDO</name>
<reference evidence="1" key="1">
    <citation type="submission" date="2014-09" db="EMBL/GenBank/DDBJ databases">
        <authorList>
            <person name="Magalhaes I.L.F."/>
            <person name="Oliveira U."/>
            <person name="Santos F.R."/>
            <person name="Vidigal T.H.D.A."/>
            <person name="Brescovit A.D."/>
            <person name="Santos A.J."/>
        </authorList>
    </citation>
    <scope>NUCLEOTIDE SEQUENCE</scope>
    <source>
        <tissue evidence="1">Shoot tissue taken approximately 20 cm above the soil surface</tissue>
    </source>
</reference>
<organism evidence="1">
    <name type="scientific">Arundo donax</name>
    <name type="common">Giant reed</name>
    <name type="synonym">Donax arundinaceus</name>
    <dbReference type="NCBI Taxonomy" id="35708"/>
    <lineage>
        <taxon>Eukaryota</taxon>
        <taxon>Viridiplantae</taxon>
        <taxon>Streptophyta</taxon>
        <taxon>Embryophyta</taxon>
        <taxon>Tracheophyta</taxon>
        <taxon>Spermatophyta</taxon>
        <taxon>Magnoliopsida</taxon>
        <taxon>Liliopsida</taxon>
        <taxon>Poales</taxon>
        <taxon>Poaceae</taxon>
        <taxon>PACMAD clade</taxon>
        <taxon>Arundinoideae</taxon>
        <taxon>Arundineae</taxon>
        <taxon>Arundo</taxon>
    </lineage>
</organism>
<protein>
    <submittedName>
        <fullName evidence="1">Uncharacterized protein</fullName>
    </submittedName>
</protein>
<proteinExistence type="predicted"/>
<evidence type="ECO:0000313" key="1">
    <source>
        <dbReference type="EMBL" id="JAD48570.1"/>
    </source>
</evidence>
<dbReference type="EMBL" id="GBRH01249325">
    <property type="protein sequence ID" value="JAD48570.1"/>
    <property type="molecule type" value="Transcribed_RNA"/>
</dbReference>
<reference evidence="1" key="2">
    <citation type="journal article" date="2015" name="Data Brief">
        <title>Shoot transcriptome of the giant reed, Arundo donax.</title>
        <authorList>
            <person name="Barrero R.A."/>
            <person name="Guerrero F.D."/>
            <person name="Moolhuijzen P."/>
            <person name="Goolsby J.A."/>
            <person name="Tidwell J."/>
            <person name="Bellgard S.E."/>
            <person name="Bellgard M.I."/>
        </authorList>
    </citation>
    <scope>NUCLEOTIDE SEQUENCE</scope>
    <source>
        <tissue evidence="1">Shoot tissue taken approximately 20 cm above the soil surface</tissue>
    </source>
</reference>